<evidence type="ECO:0000256" key="3">
    <source>
        <dbReference type="ARBA" id="ARBA00022603"/>
    </source>
</evidence>
<reference evidence="11" key="1">
    <citation type="journal article" date="2015" name="Nature">
        <title>Complex archaea that bridge the gap between prokaryotes and eukaryotes.</title>
        <authorList>
            <person name="Spang A."/>
            <person name="Saw J.H."/>
            <person name="Jorgensen S.L."/>
            <person name="Zaremba-Niedzwiedzka K."/>
            <person name="Martijn J."/>
            <person name="Lind A.E."/>
            <person name="van Eijk R."/>
            <person name="Schleper C."/>
            <person name="Guy L."/>
            <person name="Ettema T.J."/>
        </authorList>
    </citation>
    <scope>NUCLEOTIDE SEQUENCE</scope>
</reference>
<proteinExistence type="inferred from homology"/>
<dbReference type="InterPro" id="IPR002941">
    <property type="entry name" value="DNA_methylase_N4/N6"/>
</dbReference>
<comment type="similarity">
    <text evidence="1">Belongs to the N(4)/N(6)-methyltransferase family. N(4) subfamily.</text>
</comment>
<organism evidence="11">
    <name type="scientific">marine sediment metagenome</name>
    <dbReference type="NCBI Taxonomy" id="412755"/>
    <lineage>
        <taxon>unclassified sequences</taxon>
        <taxon>metagenomes</taxon>
        <taxon>ecological metagenomes</taxon>
    </lineage>
</organism>
<dbReference type="PROSITE" id="PS00093">
    <property type="entry name" value="N4_MTASE"/>
    <property type="match status" value="1"/>
</dbReference>
<evidence type="ECO:0000256" key="9">
    <source>
        <dbReference type="SAM" id="MobiDB-lite"/>
    </source>
</evidence>
<dbReference type="EMBL" id="LAZR01040358">
    <property type="protein sequence ID" value="KKL14688.1"/>
    <property type="molecule type" value="Genomic_DNA"/>
</dbReference>
<dbReference type="InterPro" id="IPR029063">
    <property type="entry name" value="SAM-dependent_MTases_sf"/>
</dbReference>
<dbReference type="GO" id="GO:0009307">
    <property type="term" value="P:DNA restriction-modification system"/>
    <property type="evidence" value="ECO:0007669"/>
    <property type="project" value="UniProtKB-KW"/>
</dbReference>
<dbReference type="Gene3D" id="3.40.50.150">
    <property type="entry name" value="Vaccinia Virus protein VP39"/>
    <property type="match status" value="1"/>
</dbReference>
<dbReference type="GO" id="GO:0003677">
    <property type="term" value="F:DNA binding"/>
    <property type="evidence" value="ECO:0007669"/>
    <property type="project" value="UniProtKB-KW"/>
</dbReference>
<evidence type="ECO:0000256" key="8">
    <source>
        <dbReference type="ARBA" id="ARBA00049120"/>
    </source>
</evidence>
<protein>
    <recommendedName>
        <fullName evidence="2">site-specific DNA-methyltransferase (cytosine-N(4)-specific)</fullName>
        <ecNumber evidence="2">2.1.1.113</ecNumber>
    </recommendedName>
</protein>
<comment type="caution">
    <text evidence="11">The sequence shown here is derived from an EMBL/GenBank/DDBJ whole genome shotgun (WGS) entry which is preliminary data.</text>
</comment>
<evidence type="ECO:0000256" key="7">
    <source>
        <dbReference type="ARBA" id="ARBA00023125"/>
    </source>
</evidence>
<keyword evidence="3" id="KW-0489">Methyltransferase</keyword>
<evidence type="ECO:0000256" key="2">
    <source>
        <dbReference type="ARBA" id="ARBA00012185"/>
    </source>
</evidence>
<dbReference type="AlphaFoldDB" id="A0A0F9DRX6"/>
<accession>A0A0F9DRX6</accession>
<evidence type="ECO:0000259" key="10">
    <source>
        <dbReference type="Pfam" id="PF01555"/>
    </source>
</evidence>
<keyword evidence="4" id="KW-0808">Transferase</keyword>
<dbReference type="SUPFAM" id="SSF53335">
    <property type="entry name" value="S-adenosyl-L-methionine-dependent methyltransferases"/>
    <property type="match status" value="1"/>
</dbReference>
<name>A0A0F9DRX6_9ZZZZ</name>
<keyword evidence="6" id="KW-0680">Restriction system</keyword>
<evidence type="ECO:0000256" key="1">
    <source>
        <dbReference type="ARBA" id="ARBA00010203"/>
    </source>
</evidence>
<gene>
    <name evidence="11" type="ORF">LCGC14_2513130</name>
</gene>
<keyword evidence="5" id="KW-0949">S-adenosyl-L-methionine</keyword>
<sequence length="205" mass="23373">MKSFFEDKKTDEGASGKNVASLRKSDQIRADFIMKYGCVPDTILKHNRAASSKGAILLERCYEDQQNRKLKRAGTKGNIELQKRFYSASGKNVRAEKMAALSTFPQDIGKLIVDFYCPKDGIVYDPFSGHNSRMELVFKTNRHYVGVDISKKFMEANHQIMEKLFKWEGFFKSDKIIKLINSSSAKVDLPDNYGDFTITSPPYWG</sequence>
<dbReference type="GO" id="GO:0008170">
    <property type="term" value="F:N-methyltransferase activity"/>
    <property type="evidence" value="ECO:0007669"/>
    <property type="project" value="InterPro"/>
</dbReference>
<dbReference type="Pfam" id="PF01555">
    <property type="entry name" value="N6_N4_Mtase"/>
    <property type="match status" value="1"/>
</dbReference>
<dbReference type="GO" id="GO:0032259">
    <property type="term" value="P:methylation"/>
    <property type="evidence" value="ECO:0007669"/>
    <property type="project" value="UniProtKB-KW"/>
</dbReference>
<evidence type="ECO:0000256" key="4">
    <source>
        <dbReference type="ARBA" id="ARBA00022679"/>
    </source>
</evidence>
<feature type="region of interest" description="Disordered" evidence="9">
    <location>
        <begin position="1"/>
        <end position="20"/>
    </location>
</feature>
<dbReference type="InterPro" id="IPR017985">
    <property type="entry name" value="MeTrfase_CN4_CS"/>
</dbReference>
<evidence type="ECO:0000313" key="11">
    <source>
        <dbReference type="EMBL" id="KKL14688.1"/>
    </source>
</evidence>
<dbReference type="GO" id="GO:0015667">
    <property type="term" value="F:site-specific DNA-methyltransferase (cytosine-N4-specific) activity"/>
    <property type="evidence" value="ECO:0007669"/>
    <property type="project" value="UniProtKB-EC"/>
</dbReference>
<keyword evidence="7" id="KW-0238">DNA-binding</keyword>
<evidence type="ECO:0000256" key="6">
    <source>
        <dbReference type="ARBA" id="ARBA00022747"/>
    </source>
</evidence>
<evidence type="ECO:0000256" key="5">
    <source>
        <dbReference type="ARBA" id="ARBA00022691"/>
    </source>
</evidence>
<feature type="domain" description="DNA methylase N-4/N-6" evidence="10">
    <location>
        <begin position="99"/>
        <end position="156"/>
    </location>
</feature>
<dbReference type="EC" id="2.1.1.113" evidence="2"/>
<feature type="non-terminal residue" evidence="11">
    <location>
        <position position="205"/>
    </location>
</feature>
<comment type="catalytic activity">
    <reaction evidence="8">
        <text>a 2'-deoxycytidine in DNA + S-adenosyl-L-methionine = an N(4)-methyl-2'-deoxycytidine in DNA + S-adenosyl-L-homocysteine + H(+)</text>
        <dbReference type="Rhea" id="RHEA:16857"/>
        <dbReference type="Rhea" id="RHEA-COMP:11369"/>
        <dbReference type="Rhea" id="RHEA-COMP:13674"/>
        <dbReference type="ChEBI" id="CHEBI:15378"/>
        <dbReference type="ChEBI" id="CHEBI:57856"/>
        <dbReference type="ChEBI" id="CHEBI:59789"/>
        <dbReference type="ChEBI" id="CHEBI:85452"/>
        <dbReference type="ChEBI" id="CHEBI:137933"/>
        <dbReference type="EC" id="2.1.1.113"/>
    </reaction>
</comment>
<feature type="compositionally biased region" description="Basic and acidic residues" evidence="9">
    <location>
        <begin position="1"/>
        <end position="14"/>
    </location>
</feature>